<feature type="domain" description="NADH-quinone oxidoreductase subunit D" evidence="2">
    <location>
        <begin position="135"/>
        <end position="402"/>
    </location>
</feature>
<dbReference type="GO" id="GO:0050136">
    <property type="term" value="F:NADH dehydrogenase (quinone) (non-electrogenic) activity"/>
    <property type="evidence" value="ECO:0007669"/>
    <property type="project" value="UniProtKB-UniRule"/>
</dbReference>
<dbReference type="EMBL" id="JSAN01000038">
    <property type="protein sequence ID" value="KIC73097.1"/>
    <property type="molecule type" value="Genomic_DNA"/>
</dbReference>
<dbReference type="NCBIfam" id="NF004739">
    <property type="entry name" value="PRK06075.1"/>
    <property type="match status" value="1"/>
</dbReference>
<keyword evidence="1" id="KW-0520">NAD</keyword>
<dbReference type="HAMAP" id="MF_01358">
    <property type="entry name" value="NDH1_NuoD"/>
    <property type="match status" value="1"/>
</dbReference>
<keyword evidence="1" id="KW-0830">Ubiquinone</keyword>
<comment type="similarity">
    <text evidence="1">Belongs to the complex I 49 kDa subunit family.</text>
</comment>
<comment type="catalytic activity">
    <reaction evidence="1">
        <text>a quinone + NADH + 5 H(+)(in) = a quinol + NAD(+) + 4 H(+)(out)</text>
        <dbReference type="Rhea" id="RHEA:57888"/>
        <dbReference type="ChEBI" id="CHEBI:15378"/>
        <dbReference type="ChEBI" id="CHEBI:24646"/>
        <dbReference type="ChEBI" id="CHEBI:57540"/>
        <dbReference type="ChEBI" id="CHEBI:57945"/>
        <dbReference type="ChEBI" id="CHEBI:132124"/>
    </reaction>
</comment>
<dbReference type="PANTHER" id="PTHR11993:SF10">
    <property type="entry name" value="NADH DEHYDROGENASE [UBIQUINONE] IRON-SULFUR PROTEIN 2, MITOCHONDRIAL"/>
    <property type="match status" value="1"/>
</dbReference>
<dbReference type="EC" id="7.1.1.-" evidence="1"/>
<dbReference type="PATRIC" id="fig|362787.3.peg.635"/>
<proteinExistence type="inferred from homology"/>
<dbReference type="GO" id="GO:0051287">
    <property type="term" value="F:NAD binding"/>
    <property type="evidence" value="ECO:0007669"/>
    <property type="project" value="InterPro"/>
</dbReference>
<dbReference type="InterPro" id="IPR029014">
    <property type="entry name" value="NiFe-Hase_large"/>
</dbReference>
<gene>
    <name evidence="1 3" type="primary">nuoD</name>
    <name evidence="3" type="ORF">DB44_BP00280</name>
</gene>
<keyword evidence="3" id="KW-0560">Oxidoreductase</keyword>
<dbReference type="SUPFAM" id="SSF56762">
    <property type="entry name" value="HydB/Nqo4-like"/>
    <property type="match status" value="1"/>
</dbReference>
<sequence>MTKVSKERLKELEESGDIMELNLGPQHPSTHGVLRLKLRLEGEVVLSCDPVIGYLHTGVEKECESRTYHQVFTLVDRLDYLSGPAEEQAFAGALERLMNIEVPERAQTIRIILLELSRIASHLLWAGTSALELNMSSVFMYSFAEREKILDLFEQVSGARMFPSLWRIGGLAKDLNSDFISHLKEFISGFQKIWKELDRLLTDNFVWCKRLQGVAVIDQEICKQYMCTGPVLRASGISYDIRKAYPYLGYENYNFDIPTHIDGDSYARYLVRMEEMLQSISIIEQAIARLKPGVVLTNDRKVALPPRKELARSMEAVIHQFKLISEGLHPPVGSVYNCVESARGELGHYVISDGTPKPYRLRVRSPSFSHVEVLKKVLRGHVISDVVVAIASVDPILGDVDR</sequence>
<reference evidence="3 4" key="1">
    <citation type="journal article" date="2014" name="Mol. Biol. Evol.">
        <title>Massive expansion of Ubiquitination-related gene families within the Chlamydiae.</title>
        <authorList>
            <person name="Domman D."/>
            <person name="Collingro A."/>
            <person name="Lagkouvardos I."/>
            <person name="Gehre L."/>
            <person name="Weinmaier T."/>
            <person name="Rattei T."/>
            <person name="Subtil A."/>
            <person name="Horn M."/>
        </authorList>
    </citation>
    <scope>NUCLEOTIDE SEQUENCE [LARGE SCALE GENOMIC DNA]</scope>
    <source>
        <strain evidence="3 4">EI2</strain>
    </source>
</reference>
<dbReference type="AlphaFoldDB" id="A0A0C1K0Z3"/>
<evidence type="ECO:0000313" key="3">
    <source>
        <dbReference type="EMBL" id="KIC73097.1"/>
    </source>
</evidence>
<keyword evidence="1" id="KW-0874">Quinone</keyword>
<evidence type="ECO:0000313" key="4">
    <source>
        <dbReference type="Proteomes" id="UP000031465"/>
    </source>
</evidence>
<evidence type="ECO:0000259" key="2">
    <source>
        <dbReference type="Pfam" id="PF00346"/>
    </source>
</evidence>
<protein>
    <recommendedName>
        <fullName evidence="1">NADH-quinone oxidoreductase subunit D</fullName>
        <ecNumber evidence="1">7.1.1.-</ecNumber>
    </recommendedName>
    <alternativeName>
        <fullName evidence="1">NADH dehydrogenase I subunit D</fullName>
    </alternativeName>
    <alternativeName>
        <fullName evidence="1">NDH-1 subunit D</fullName>
    </alternativeName>
</protein>
<keyword evidence="1" id="KW-1278">Translocase</keyword>
<organism evidence="3 4">
    <name type="scientific">Candidatus Protochlamydia amoebophila</name>
    <dbReference type="NCBI Taxonomy" id="362787"/>
    <lineage>
        <taxon>Bacteria</taxon>
        <taxon>Pseudomonadati</taxon>
        <taxon>Chlamydiota</taxon>
        <taxon>Chlamydiia</taxon>
        <taxon>Parachlamydiales</taxon>
        <taxon>Parachlamydiaceae</taxon>
        <taxon>Candidatus Protochlamydia</taxon>
    </lineage>
</organism>
<dbReference type="GO" id="GO:0048038">
    <property type="term" value="F:quinone binding"/>
    <property type="evidence" value="ECO:0007669"/>
    <property type="project" value="UniProtKB-KW"/>
</dbReference>
<dbReference type="PANTHER" id="PTHR11993">
    <property type="entry name" value="NADH-UBIQUINONE OXIDOREDUCTASE 49 KDA SUBUNIT"/>
    <property type="match status" value="1"/>
</dbReference>
<comment type="function">
    <text evidence="1">NDH-1 shuttles electrons from NADH, via FMN and iron-sulfur (Fe-S) centers, to quinones in the respiratory chain. The immediate electron acceptor for the enzyme in this species is believed to be ubiquinone. Couples the redox reaction to proton translocation (for every two electrons transferred, four hydrogen ions are translocated across the cytoplasmic membrane), and thus conserves the redox energy in a proton gradient.</text>
</comment>
<keyword evidence="1" id="KW-0472">Membrane</keyword>
<accession>A0A0C1K0Z3</accession>
<dbReference type="Gene3D" id="1.10.645.10">
    <property type="entry name" value="Cytochrome-c3 Hydrogenase, chain B"/>
    <property type="match status" value="1"/>
</dbReference>
<dbReference type="GO" id="GO:0005886">
    <property type="term" value="C:plasma membrane"/>
    <property type="evidence" value="ECO:0007669"/>
    <property type="project" value="UniProtKB-SubCell"/>
</dbReference>
<keyword evidence="1" id="KW-0813">Transport</keyword>
<evidence type="ECO:0000256" key="1">
    <source>
        <dbReference type="HAMAP-Rule" id="MF_01358"/>
    </source>
</evidence>
<comment type="subcellular location">
    <subcellularLocation>
        <location evidence="1">Cell membrane</location>
        <topology evidence="1">Peripheral membrane protein</topology>
        <orientation evidence="1">Cytoplasmic side</orientation>
    </subcellularLocation>
</comment>
<dbReference type="Pfam" id="PF00346">
    <property type="entry name" value="Complex1_49kDa"/>
    <property type="match status" value="1"/>
</dbReference>
<dbReference type="NCBIfam" id="TIGR01962">
    <property type="entry name" value="NuoD"/>
    <property type="match status" value="1"/>
</dbReference>
<dbReference type="RefSeq" id="WP_039357111.1">
    <property type="nucleotide sequence ID" value="NZ_JSAN01000038.1"/>
</dbReference>
<name>A0A0C1K0Z3_9BACT</name>
<dbReference type="InterPro" id="IPR022885">
    <property type="entry name" value="NDH1_su_D/H"/>
</dbReference>
<dbReference type="Proteomes" id="UP000031465">
    <property type="component" value="Unassembled WGS sequence"/>
</dbReference>
<comment type="caution">
    <text evidence="3">The sequence shown here is derived from an EMBL/GenBank/DDBJ whole genome shotgun (WGS) entry which is preliminary data.</text>
</comment>
<keyword evidence="1" id="KW-1003">Cell membrane</keyword>
<dbReference type="InterPro" id="IPR001135">
    <property type="entry name" value="NADH_Q_OxRdtase_suD"/>
</dbReference>
<comment type="subunit">
    <text evidence="1">NDH-1 is composed of 14 different subunits. Subunits NuoB, C, D, E, F, and G constitute the peripheral sector of the complex.</text>
</comment>